<protein>
    <recommendedName>
        <fullName evidence="4">Band 7 domain-containing protein</fullName>
    </recommendedName>
</protein>
<keyword evidence="3" id="KW-1185">Reference proteome</keyword>
<organism evidence="2 3">
    <name type="scientific">Bosea massiliensis</name>
    <dbReference type="NCBI Taxonomy" id="151419"/>
    <lineage>
        <taxon>Bacteria</taxon>
        <taxon>Pseudomonadati</taxon>
        <taxon>Pseudomonadota</taxon>
        <taxon>Alphaproteobacteria</taxon>
        <taxon>Hyphomicrobiales</taxon>
        <taxon>Boseaceae</taxon>
        <taxon>Bosea</taxon>
    </lineage>
</organism>
<accession>A0ABW0P1N2</accession>
<dbReference type="EMBL" id="JBHSLU010000035">
    <property type="protein sequence ID" value="MFC5506171.1"/>
    <property type="molecule type" value="Genomic_DNA"/>
</dbReference>
<evidence type="ECO:0008006" key="4">
    <source>
        <dbReference type="Google" id="ProtNLM"/>
    </source>
</evidence>
<sequence length="130" mass="14464">MDTLSGFSIFVVVLVMLVVITIAFLVKTVPQGYNYTVERFGRYSRTLSAGLNLIVPYIDRIGHKVSMSRALLSETLPARFGHGDICRTGKFGPELTFGTSASRQPADAKRSSSRRWPLADVRKVCFRASY</sequence>
<evidence type="ECO:0000256" key="1">
    <source>
        <dbReference type="SAM" id="Phobius"/>
    </source>
</evidence>
<proteinExistence type="predicted"/>
<keyword evidence="1" id="KW-0472">Membrane</keyword>
<gene>
    <name evidence="2" type="ORF">ACFPN9_12980</name>
</gene>
<reference evidence="3" key="1">
    <citation type="journal article" date="2019" name="Int. J. Syst. Evol. Microbiol.">
        <title>The Global Catalogue of Microorganisms (GCM) 10K type strain sequencing project: providing services to taxonomists for standard genome sequencing and annotation.</title>
        <authorList>
            <consortium name="The Broad Institute Genomics Platform"/>
            <consortium name="The Broad Institute Genome Sequencing Center for Infectious Disease"/>
            <person name="Wu L."/>
            <person name="Ma J."/>
        </authorList>
    </citation>
    <scope>NUCLEOTIDE SEQUENCE [LARGE SCALE GENOMIC DNA]</scope>
    <source>
        <strain evidence="3">CCUG 43117</strain>
    </source>
</reference>
<keyword evidence="1" id="KW-0812">Transmembrane</keyword>
<comment type="caution">
    <text evidence="2">The sequence shown here is derived from an EMBL/GenBank/DDBJ whole genome shotgun (WGS) entry which is preliminary data.</text>
</comment>
<name>A0ABW0P1N2_9HYPH</name>
<dbReference type="RefSeq" id="WP_066720029.1">
    <property type="nucleotide sequence ID" value="NZ_JBHSLU010000035.1"/>
</dbReference>
<keyword evidence="1" id="KW-1133">Transmembrane helix</keyword>
<dbReference type="Proteomes" id="UP001596060">
    <property type="component" value="Unassembled WGS sequence"/>
</dbReference>
<evidence type="ECO:0000313" key="3">
    <source>
        <dbReference type="Proteomes" id="UP001596060"/>
    </source>
</evidence>
<evidence type="ECO:0000313" key="2">
    <source>
        <dbReference type="EMBL" id="MFC5506171.1"/>
    </source>
</evidence>
<feature type="transmembrane region" description="Helical" evidence="1">
    <location>
        <begin position="6"/>
        <end position="26"/>
    </location>
</feature>